<dbReference type="Gene3D" id="3.40.1690.10">
    <property type="entry name" value="secretion proteins EscU"/>
    <property type="match status" value="1"/>
</dbReference>
<dbReference type="KEGG" id="elq:Ga0102493_111258"/>
<sequence>MSQESAGEKTFDPTEKKKSDAAKKGDTLRSREVATAAATGGGAFALLMVAPWLLDEVTRVARLSFDFDRQALDGFTPGAILSDASLAVLPPIFILGLTVAIATLSSQLVLGEGRFVPENLSFKGSRINPLAGLKRMFGLNGLIELGKGLLKLALLGAIAWWWGASALTGLLGLGQAALEAQLRFAWDAVVGLVGFLVLGLFVIAAVDYPLQRFQRGKRLKMSLQELKDELKQSEGSPELKAARRQRQRDLARGGVAKAMKEAQFVVVNPLQFAVALTYDPAMAPAPVVLAKGRGETALAIREIAGEEGLPILQYPQLARAIYFTGRINHMVREELYVAIASLVAFVFALKRGERPPRPIVSVPDALCFDAEGRPEMPARAGRQNPLI</sequence>
<protein>
    <submittedName>
        <fullName evidence="4">Flagellar biosynthesis protein</fullName>
    </submittedName>
</protein>
<feature type="region of interest" description="Disordered" evidence="2">
    <location>
        <begin position="1"/>
        <end position="25"/>
    </location>
</feature>
<evidence type="ECO:0000256" key="2">
    <source>
        <dbReference type="SAM" id="MobiDB-lite"/>
    </source>
</evidence>
<dbReference type="PANTHER" id="PTHR30531">
    <property type="entry name" value="FLAGELLAR BIOSYNTHETIC PROTEIN FLHB"/>
    <property type="match status" value="1"/>
</dbReference>
<keyword evidence="5" id="KW-1185">Reference proteome</keyword>
<dbReference type="InterPro" id="IPR029025">
    <property type="entry name" value="T3SS_substrate_exporter_C"/>
</dbReference>
<dbReference type="EMBL" id="JMIX01000014">
    <property type="protein sequence ID" value="KEO89576.1"/>
    <property type="molecule type" value="Genomic_DNA"/>
</dbReference>
<dbReference type="RefSeq" id="WP_034906527.1">
    <property type="nucleotide sequence ID" value="NZ_CP017057.1"/>
</dbReference>
<accession>A0A074M4J6</accession>
<dbReference type="InterPro" id="IPR006135">
    <property type="entry name" value="T3SS_substrate_exporter"/>
</dbReference>
<gene>
    <name evidence="4" type="ORF">EH32_03480</name>
</gene>
<evidence type="ECO:0000256" key="1">
    <source>
        <dbReference type="ARBA" id="ARBA00010690"/>
    </source>
</evidence>
<dbReference type="Pfam" id="PF01312">
    <property type="entry name" value="Bac_export_2"/>
    <property type="match status" value="1"/>
</dbReference>
<dbReference type="AlphaFoldDB" id="A0A074M4J6"/>
<keyword evidence="4" id="KW-0282">Flagellum</keyword>
<dbReference type="Proteomes" id="UP000027866">
    <property type="component" value="Unassembled WGS sequence"/>
</dbReference>
<comment type="caution">
    <text evidence="4">The sequence shown here is derived from an EMBL/GenBank/DDBJ whole genome shotgun (WGS) entry which is preliminary data.</text>
</comment>
<dbReference type="PRINTS" id="PR00950">
    <property type="entry name" value="TYPE3IMSPROT"/>
</dbReference>
<dbReference type="PATRIC" id="fig|39960.10.peg.329"/>
<keyword evidence="3" id="KW-0472">Membrane</keyword>
<comment type="similarity">
    <text evidence="1">Belongs to the type III secretion exporter family.</text>
</comment>
<evidence type="ECO:0000256" key="3">
    <source>
        <dbReference type="SAM" id="Phobius"/>
    </source>
</evidence>
<reference evidence="4 5" key="1">
    <citation type="submission" date="2014-04" db="EMBL/GenBank/DDBJ databases">
        <title>A comprehensive comparison of genomes of Erythrobacter spp. Strains.</title>
        <authorList>
            <person name="Zheng Q."/>
        </authorList>
    </citation>
    <scope>NUCLEOTIDE SEQUENCE [LARGE SCALE GENOMIC DNA]</scope>
    <source>
        <strain evidence="4 5">DSM 8509</strain>
    </source>
</reference>
<dbReference type="OrthoDB" id="9807950at2"/>
<dbReference type="GO" id="GO:0005886">
    <property type="term" value="C:plasma membrane"/>
    <property type="evidence" value="ECO:0007669"/>
    <property type="project" value="TreeGrafter"/>
</dbReference>
<name>A0A074M4J6_9SPHN</name>
<dbReference type="SUPFAM" id="SSF160544">
    <property type="entry name" value="EscU C-terminal domain-like"/>
    <property type="match status" value="1"/>
</dbReference>
<feature type="transmembrane region" description="Helical" evidence="3">
    <location>
        <begin position="152"/>
        <end position="178"/>
    </location>
</feature>
<evidence type="ECO:0000313" key="4">
    <source>
        <dbReference type="EMBL" id="KEO89576.1"/>
    </source>
</evidence>
<proteinExistence type="inferred from homology"/>
<organism evidence="4 5">
    <name type="scientific">Erythrobacter litoralis</name>
    <dbReference type="NCBI Taxonomy" id="39960"/>
    <lineage>
        <taxon>Bacteria</taxon>
        <taxon>Pseudomonadati</taxon>
        <taxon>Pseudomonadota</taxon>
        <taxon>Alphaproteobacteria</taxon>
        <taxon>Sphingomonadales</taxon>
        <taxon>Erythrobacteraceae</taxon>
        <taxon>Erythrobacter/Porphyrobacter group</taxon>
        <taxon>Erythrobacter</taxon>
    </lineage>
</organism>
<keyword evidence="3" id="KW-0812">Transmembrane</keyword>
<keyword evidence="4" id="KW-0969">Cilium</keyword>
<feature type="transmembrane region" description="Helical" evidence="3">
    <location>
        <begin position="33"/>
        <end position="54"/>
    </location>
</feature>
<keyword evidence="4" id="KW-0966">Cell projection</keyword>
<feature type="transmembrane region" description="Helical" evidence="3">
    <location>
        <begin position="184"/>
        <end position="210"/>
    </location>
</feature>
<dbReference type="PANTHER" id="PTHR30531:SF12">
    <property type="entry name" value="FLAGELLAR BIOSYNTHETIC PROTEIN FLHB"/>
    <property type="match status" value="1"/>
</dbReference>
<feature type="transmembrane region" description="Helical" evidence="3">
    <location>
        <begin position="84"/>
        <end position="104"/>
    </location>
</feature>
<keyword evidence="3" id="KW-1133">Transmembrane helix</keyword>
<dbReference type="GO" id="GO:0009306">
    <property type="term" value="P:protein secretion"/>
    <property type="evidence" value="ECO:0007669"/>
    <property type="project" value="InterPro"/>
</dbReference>
<evidence type="ECO:0000313" key="5">
    <source>
        <dbReference type="Proteomes" id="UP000027866"/>
    </source>
</evidence>